<accession>A0ABP0LAD5</accession>
<feature type="compositionally biased region" description="Basic and acidic residues" evidence="1">
    <location>
        <begin position="102"/>
        <end position="114"/>
    </location>
</feature>
<evidence type="ECO:0000313" key="3">
    <source>
        <dbReference type="Proteomes" id="UP001642484"/>
    </source>
</evidence>
<sequence>MRHYTVCQEIVDWLRAHEATEACVVLDDLDLSPSLGKSCVIVNGQEALTDADAESAVEVLTTDAGDVSELLKAFVQVGEEMAWRHRWEMLERKAAKKKKKEKREEGELRRSERLQKKKVKTVAQAKERSVNEQLDACMLA</sequence>
<dbReference type="Proteomes" id="UP001642484">
    <property type="component" value="Unassembled WGS sequence"/>
</dbReference>
<dbReference type="EMBL" id="CAXAMN010011447">
    <property type="protein sequence ID" value="CAK9035315.1"/>
    <property type="molecule type" value="Genomic_DNA"/>
</dbReference>
<gene>
    <name evidence="2" type="ORF">CCMP2556_LOCUS19851</name>
</gene>
<proteinExistence type="predicted"/>
<protein>
    <submittedName>
        <fullName evidence="2">Uncharacterized protein</fullName>
    </submittedName>
</protein>
<evidence type="ECO:0000313" key="2">
    <source>
        <dbReference type="EMBL" id="CAK9035315.1"/>
    </source>
</evidence>
<keyword evidence="3" id="KW-1185">Reference proteome</keyword>
<organism evidence="2 3">
    <name type="scientific">Durusdinium trenchii</name>
    <dbReference type="NCBI Taxonomy" id="1381693"/>
    <lineage>
        <taxon>Eukaryota</taxon>
        <taxon>Sar</taxon>
        <taxon>Alveolata</taxon>
        <taxon>Dinophyceae</taxon>
        <taxon>Suessiales</taxon>
        <taxon>Symbiodiniaceae</taxon>
        <taxon>Durusdinium</taxon>
    </lineage>
</organism>
<evidence type="ECO:0000256" key="1">
    <source>
        <dbReference type="SAM" id="MobiDB-lite"/>
    </source>
</evidence>
<feature type="region of interest" description="Disordered" evidence="1">
    <location>
        <begin position="94"/>
        <end position="128"/>
    </location>
</feature>
<reference evidence="2 3" key="1">
    <citation type="submission" date="2024-02" db="EMBL/GenBank/DDBJ databases">
        <authorList>
            <person name="Chen Y."/>
            <person name="Shah S."/>
            <person name="Dougan E. K."/>
            <person name="Thang M."/>
            <person name="Chan C."/>
        </authorList>
    </citation>
    <scope>NUCLEOTIDE SEQUENCE [LARGE SCALE GENOMIC DNA]</scope>
</reference>
<name>A0ABP0LAD5_9DINO</name>
<comment type="caution">
    <text evidence="2">The sequence shown here is derived from an EMBL/GenBank/DDBJ whole genome shotgun (WGS) entry which is preliminary data.</text>
</comment>